<accession>A0AAE1B0U1</accession>
<protein>
    <submittedName>
        <fullName evidence="2">Uncharacterized protein</fullName>
    </submittedName>
</protein>
<evidence type="ECO:0000313" key="2">
    <source>
        <dbReference type="EMBL" id="KAK3797254.1"/>
    </source>
</evidence>
<organism evidence="2 3">
    <name type="scientific">Elysia crispata</name>
    <name type="common">lettuce slug</name>
    <dbReference type="NCBI Taxonomy" id="231223"/>
    <lineage>
        <taxon>Eukaryota</taxon>
        <taxon>Metazoa</taxon>
        <taxon>Spiralia</taxon>
        <taxon>Lophotrochozoa</taxon>
        <taxon>Mollusca</taxon>
        <taxon>Gastropoda</taxon>
        <taxon>Heterobranchia</taxon>
        <taxon>Euthyneura</taxon>
        <taxon>Panpulmonata</taxon>
        <taxon>Sacoglossa</taxon>
        <taxon>Placobranchoidea</taxon>
        <taxon>Plakobranchidae</taxon>
        <taxon>Elysia</taxon>
    </lineage>
</organism>
<gene>
    <name evidence="2" type="ORF">RRG08_030479</name>
</gene>
<sequence length="81" mass="8705">MLPDAADFAISGAPRSSGKDKREDLAGKALSCLYNINCGEGGQEFLSRNSREQIRRLQADTPESISFAVTGDSPTLLSESR</sequence>
<dbReference type="AlphaFoldDB" id="A0AAE1B0U1"/>
<evidence type="ECO:0000256" key="1">
    <source>
        <dbReference type="SAM" id="MobiDB-lite"/>
    </source>
</evidence>
<feature type="region of interest" description="Disordered" evidence="1">
    <location>
        <begin position="1"/>
        <end position="22"/>
    </location>
</feature>
<name>A0AAE1B0U1_9GAST</name>
<keyword evidence="3" id="KW-1185">Reference proteome</keyword>
<dbReference type="Proteomes" id="UP001283361">
    <property type="component" value="Unassembled WGS sequence"/>
</dbReference>
<reference evidence="2" key="1">
    <citation type="journal article" date="2023" name="G3 (Bethesda)">
        <title>A reference genome for the long-term kleptoplast-retaining sea slug Elysia crispata morphotype clarki.</title>
        <authorList>
            <person name="Eastman K.E."/>
            <person name="Pendleton A.L."/>
            <person name="Shaikh M.A."/>
            <person name="Suttiyut T."/>
            <person name="Ogas R."/>
            <person name="Tomko P."/>
            <person name="Gavelis G."/>
            <person name="Widhalm J.R."/>
            <person name="Wisecaver J.H."/>
        </authorList>
    </citation>
    <scope>NUCLEOTIDE SEQUENCE</scope>
    <source>
        <strain evidence="2">ECLA1</strain>
    </source>
</reference>
<dbReference type="EMBL" id="JAWDGP010000795">
    <property type="protein sequence ID" value="KAK3797254.1"/>
    <property type="molecule type" value="Genomic_DNA"/>
</dbReference>
<comment type="caution">
    <text evidence="2">The sequence shown here is derived from an EMBL/GenBank/DDBJ whole genome shotgun (WGS) entry which is preliminary data.</text>
</comment>
<proteinExistence type="predicted"/>
<evidence type="ECO:0000313" key="3">
    <source>
        <dbReference type="Proteomes" id="UP001283361"/>
    </source>
</evidence>